<proteinExistence type="inferred from homology"/>
<dbReference type="InterPro" id="IPR012338">
    <property type="entry name" value="Beta-lactam/transpept-like"/>
</dbReference>
<feature type="domain" description="Beta-lactamase-related" evidence="2">
    <location>
        <begin position="35"/>
        <end position="128"/>
    </location>
</feature>
<dbReference type="STRING" id="97331.A0A437AE63"/>
<dbReference type="Gene3D" id="3.40.710.10">
    <property type="entry name" value="DD-peptidase/beta-lactamase superfamily"/>
    <property type="match status" value="1"/>
</dbReference>
<dbReference type="OrthoDB" id="6220758at2759"/>
<dbReference type="VEuPathDB" id="FungiDB:DFL_000535"/>
<evidence type="ECO:0000259" key="2">
    <source>
        <dbReference type="Pfam" id="PF00144"/>
    </source>
</evidence>
<dbReference type="PANTHER" id="PTHR22935">
    <property type="entry name" value="PENICILLIN-BINDING PROTEIN"/>
    <property type="match status" value="1"/>
</dbReference>
<reference evidence="3 4" key="1">
    <citation type="submission" date="2019-01" db="EMBL/GenBank/DDBJ databases">
        <title>Intercellular communication is required for trap formation in the nematode-trapping fungus Duddingtonia flagrans.</title>
        <authorList>
            <person name="Youssar L."/>
            <person name="Wernet V."/>
            <person name="Hensel N."/>
            <person name="Hildebrandt H.-G."/>
            <person name="Fischer R."/>
        </authorList>
    </citation>
    <scope>NUCLEOTIDE SEQUENCE [LARGE SCALE GENOMIC DNA]</scope>
    <source>
        <strain evidence="3 4">CBS H-5679</strain>
    </source>
</reference>
<dbReference type="AlphaFoldDB" id="A0A437AE63"/>
<comment type="caution">
    <text evidence="3">The sequence shown here is derived from an EMBL/GenBank/DDBJ whole genome shotgun (WGS) entry which is preliminary data.</text>
</comment>
<dbReference type="SUPFAM" id="SSF56601">
    <property type="entry name" value="beta-lactamase/transpeptidase-like"/>
    <property type="match status" value="1"/>
</dbReference>
<name>A0A437AE63_ARTFL</name>
<dbReference type="InterPro" id="IPR051478">
    <property type="entry name" value="Beta-lactamase-like_AB/R"/>
</dbReference>
<sequence>MARLLMLGFPPVEKSDFPPCSAAGLNKACTRQITAVGERAAYSNLAFALISLALEKATGKNYATLLDELVVKPLELKDKGALPGNTKKAVIPPVDNGWGLDCEFTAPGGGLYPSINDLSIFALSILNKYLLPPSTPRK</sequence>
<dbReference type="InterPro" id="IPR001466">
    <property type="entry name" value="Beta-lactam-related"/>
</dbReference>
<gene>
    <name evidence="3" type="ORF">DFL_000535</name>
</gene>
<dbReference type="EMBL" id="SAEB01000001">
    <property type="protein sequence ID" value="RVD89532.1"/>
    <property type="molecule type" value="Genomic_DNA"/>
</dbReference>
<dbReference type="RefSeq" id="XP_067495076.1">
    <property type="nucleotide sequence ID" value="XM_067634598.1"/>
</dbReference>
<comment type="similarity">
    <text evidence="1">Belongs to the beta-lactamase family.</text>
</comment>
<evidence type="ECO:0000256" key="1">
    <source>
        <dbReference type="ARBA" id="ARBA00038473"/>
    </source>
</evidence>
<dbReference type="Pfam" id="PF00144">
    <property type="entry name" value="Beta-lactamase"/>
    <property type="match status" value="1"/>
</dbReference>
<protein>
    <recommendedName>
        <fullName evidence="2">Beta-lactamase-related domain-containing protein</fullName>
    </recommendedName>
</protein>
<evidence type="ECO:0000313" key="3">
    <source>
        <dbReference type="EMBL" id="RVD89532.1"/>
    </source>
</evidence>
<keyword evidence="4" id="KW-1185">Reference proteome</keyword>
<dbReference type="PANTHER" id="PTHR22935:SF95">
    <property type="entry name" value="BETA-LACTAMASE-LIKE 1-RELATED"/>
    <property type="match status" value="1"/>
</dbReference>
<dbReference type="GeneID" id="93582846"/>
<evidence type="ECO:0000313" key="4">
    <source>
        <dbReference type="Proteomes" id="UP000283090"/>
    </source>
</evidence>
<dbReference type="Proteomes" id="UP000283090">
    <property type="component" value="Unassembled WGS sequence"/>
</dbReference>
<accession>A0A437AE63</accession>
<organism evidence="3 4">
    <name type="scientific">Arthrobotrys flagrans</name>
    <name type="common">Nematode-trapping fungus</name>
    <name type="synonym">Trichothecium flagrans</name>
    <dbReference type="NCBI Taxonomy" id="97331"/>
    <lineage>
        <taxon>Eukaryota</taxon>
        <taxon>Fungi</taxon>
        <taxon>Dikarya</taxon>
        <taxon>Ascomycota</taxon>
        <taxon>Pezizomycotina</taxon>
        <taxon>Orbiliomycetes</taxon>
        <taxon>Orbiliales</taxon>
        <taxon>Orbiliaceae</taxon>
        <taxon>Arthrobotrys</taxon>
    </lineage>
</organism>